<dbReference type="GO" id="GO:0006897">
    <property type="term" value="P:endocytosis"/>
    <property type="evidence" value="ECO:0007669"/>
    <property type="project" value="InterPro"/>
</dbReference>
<dbReference type="OrthoDB" id="8178130at2759"/>
<dbReference type="Pfam" id="PF07651">
    <property type="entry name" value="ANTH"/>
    <property type="match status" value="1"/>
</dbReference>
<dbReference type="Proteomes" id="UP000078046">
    <property type="component" value="Unassembled WGS sequence"/>
</dbReference>
<evidence type="ECO:0000259" key="2">
    <source>
        <dbReference type="Pfam" id="PF07651"/>
    </source>
</evidence>
<dbReference type="InterPro" id="IPR008942">
    <property type="entry name" value="ENTH_VHS"/>
</dbReference>
<accession>A0A177AWE7</accession>
<dbReference type="GO" id="GO:0035615">
    <property type="term" value="F:clathrin adaptor activity"/>
    <property type="evidence" value="ECO:0007669"/>
    <property type="project" value="TreeGrafter"/>
</dbReference>
<dbReference type="PANTHER" id="PTHR10407:SF15">
    <property type="entry name" value="HUNTINGTIN INTERACTING PROTEIN 1"/>
    <property type="match status" value="1"/>
</dbReference>
<dbReference type="GO" id="GO:0051015">
    <property type="term" value="F:actin filament binding"/>
    <property type="evidence" value="ECO:0007669"/>
    <property type="project" value="TreeGrafter"/>
</dbReference>
<dbReference type="GO" id="GO:0080025">
    <property type="term" value="F:phosphatidylinositol-3,5-bisphosphate binding"/>
    <property type="evidence" value="ECO:0007669"/>
    <property type="project" value="TreeGrafter"/>
</dbReference>
<feature type="domain" description="AP180 N-terminal homology (ANTH)" evidence="2">
    <location>
        <begin position="60"/>
        <end position="223"/>
    </location>
</feature>
<evidence type="ECO:0000313" key="4">
    <source>
        <dbReference type="Proteomes" id="UP000078046"/>
    </source>
</evidence>
<dbReference type="InterPro" id="IPR030224">
    <property type="entry name" value="Sla2_fam"/>
</dbReference>
<proteinExistence type="predicted"/>
<dbReference type="GO" id="GO:0032051">
    <property type="term" value="F:clathrin light chain binding"/>
    <property type="evidence" value="ECO:0007669"/>
    <property type="project" value="TreeGrafter"/>
</dbReference>
<dbReference type="PANTHER" id="PTHR10407">
    <property type="entry name" value="HUNTINGTIN INTERACTING PROTEIN 1"/>
    <property type="match status" value="1"/>
</dbReference>
<dbReference type="GO" id="GO:0048268">
    <property type="term" value="P:clathrin coat assembly"/>
    <property type="evidence" value="ECO:0007669"/>
    <property type="project" value="TreeGrafter"/>
</dbReference>
<reference evidence="3 4" key="1">
    <citation type="submission" date="2016-04" db="EMBL/GenBank/DDBJ databases">
        <title>The genome of Intoshia linei affirms orthonectids as highly simplified spiralians.</title>
        <authorList>
            <person name="Mikhailov K.V."/>
            <person name="Slusarev G.S."/>
            <person name="Nikitin M.A."/>
            <person name="Logacheva M.D."/>
            <person name="Penin A."/>
            <person name="Aleoshin V."/>
            <person name="Panchin Y.V."/>
        </authorList>
    </citation>
    <scope>NUCLEOTIDE SEQUENCE [LARGE SCALE GENOMIC DNA]</scope>
    <source>
        <strain evidence="3">Intl2013</strain>
        <tissue evidence="3">Whole animal</tissue>
    </source>
</reference>
<organism evidence="3 4">
    <name type="scientific">Intoshia linei</name>
    <dbReference type="NCBI Taxonomy" id="1819745"/>
    <lineage>
        <taxon>Eukaryota</taxon>
        <taxon>Metazoa</taxon>
        <taxon>Spiralia</taxon>
        <taxon>Lophotrochozoa</taxon>
        <taxon>Mesozoa</taxon>
        <taxon>Orthonectida</taxon>
        <taxon>Rhopaluridae</taxon>
        <taxon>Intoshia</taxon>
    </lineage>
</organism>
<dbReference type="GO" id="GO:0030136">
    <property type="term" value="C:clathrin-coated vesicle"/>
    <property type="evidence" value="ECO:0007669"/>
    <property type="project" value="TreeGrafter"/>
</dbReference>
<sequence length="310" mass="36673">MSLYQRKKAQFSKKRQILRMKKILTSTYECIKLRHVRHMVESSFEPQGDFEIWSIIILFRKKYNENDVVAWKLVQCLHKLMLHGHSRMRRFNDFRMEEINKLHKIWACVKIGYGPIISVYSKYLCLKASFHYMYNEVDGAFNINDTNLKVMFQNSADFIFEFFEAVARLLNSSIIIMNAILRKSFDISSSFGEYRFITFPIIYFIAEGSSLHRLTLISISELHKIADFSMLEIQRNNAKLLHDRLDIILCKARTEIPTLTTNWRELKLSTPAEFFKDATHHYDEESDDTVENNIPESPESQELPELELYL</sequence>
<dbReference type="EMBL" id="LWCA01000959">
    <property type="protein sequence ID" value="OAF66348.1"/>
    <property type="molecule type" value="Genomic_DNA"/>
</dbReference>
<feature type="compositionally biased region" description="Low complexity" evidence="1">
    <location>
        <begin position="295"/>
        <end position="304"/>
    </location>
</feature>
<evidence type="ECO:0000256" key="1">
    <source>
        <dbReference type="SAM" id="MobiDB-lite"/>
    </source>
</evidence>
<dbReference type="InterPro" id="IPR011417">
    <property type="entry name" value="ANTH_dom"/>
</dbReference>
<evidence type="ECO:0000313" key="3">
    <source>
        <dbReference type="EMBL" id="OAF66348.1"/>
    </source>
</evidence>
<name>A0A177AWE7_9BILA</name>
<dbReference type="AlphaFoldDB" id="A0A177AWE7"/>
<dbReference type="SUPFAM" id="SSF48464">
    <property type="entry name" value="ENTH/VHS domain"/>
    <property type="match status" value="1"/>
</dbReference>
<feature type="region of interest" description="Disordered" evidence="1">
    <location>
        <begin position="284"/>
        <end position="304"/>
    </location>
</feature>
<keyword evidence="4" id="KW-1185">Reference proteome</keyword>
<protein>
    <recommendedName>
        <fullName evidence="2">AP180 N-terminal homology (ANTH) domain-containing protein</fullName>
    </recommendedName>
</protein>
<gene>
    <name evidence="3" type="ORF">A3Q56_05895</name>
</gene>
<dbReference type="GO" id="GO:0043325">
    <property type="term" value="F:phosphatidylinositol-3,4-bisphosphate binding"/>
    <property type="evidence" value="ECO:0007669"/>
    <property type="project" value="TreeGrafter"/>
</dbReference>
<dbReference type="GO" id="GO:0030864">
    <property type="term" value="C:cortical actin cytoskeleton"/>
    <property type="evidence" value="ECO:0007669"/>
    <property type="project" value="TreeGrafter"/>
</dbReference>
<comment type="caution">
    <text evidence="3">The sequence shown here is derived from an EMBL/GenBank/DDBJ whole genome shotgun (WGS) entry which is preliminary data.</text>
</comment>
<dbReference type="GO" id="GO:0007015">
    <property type="term" value="P:actin filament organization"/>
    <property type="evidence" value="ECO:0007669"/>
    <property type="project" value="TreeGrafter"/>
</dbReference>